<comment type="caution">
    <text evidence="2">The sequence shown here is derived from an EMBL/GenBank/DDBJ whole genome shotgun (WGS) entry which is preliminary data.</text>
</comment>
<keyword evidence="3" id="KW-1185">Reference proteome</keyword>
<reference evidence="2 3" key="1">
    <citation type="submission" date="2014-10" db="EMBL/GenBank/DDBJ databases">
        <title>Draft genome of the hookworm Ancylostoma caninum.</title>
        <authorList>
            <person name="Mitreva M."/>
        </authorList>
    </citation>
    <scope>NUCLEOTIDE SEQUENCE [LARGE SCALE GENOMIC DNA]</scope>
    <source>
        <strain evidence="2 3">Baltimore</strain>
    </source>
</reference>
<organism evidence="2 3">
    <name type="scientific">Ancylostoma caninum</name>
    <name type="common">Dog hookworm</name>
    <dbReference type="NCBI Taxonomy" id="29170"/>
    <lineage>
        <taxon>Eukaryota</taxon>
        <taxon>Metazoa</taxon>
        <taxon>Ecdysozoa</taxon>
        <taxon>Nematoda</taxon>
        <taxon>Chromadorea</taxon>
        <taxon>Rhabditida</taxon>
        <taxon>Rhabditina</taxon>
        <taxon>Rhabditomorpha</taxon>
        <taxon>Strongyloidea</taxon>
        <taxon>Ancylostomatidae</taxon>
        <taxon>Ancylostomatinae</taxon>
        <taxon>Ancylostoma</taxon>
    </lineage>
</organism>
<evidence type="ECO:0000313" key="2">
    <source>
        <dbReference type="EMBL" id="RCN50293.1"/>
    </source>
</evidence>
<name>A0A368H0Y9_ANCCA</name>
<sequence length="184" mass="21037">MKDPHRRSEAQQPNLGPIENLLRESTTATHRAVNAIRSAETAKAKLRNDINSLTTSFDKAIQKSLALIDRLDESVYSGRIDNAKKRAKVEKEAKALIEKAHCNSAENADLRLFERTVDVLRDSAIGLHREYFAYNETVDANDILAQVLEYTYRTNALQKSVHEKQQRIKQRRMGTVYIIQHTFS</sequence>
<proteinExistence type="predicted"/>
<dbReference type="Proteomes" id="UP000252519">
    <property type="component" value="Unassembled WGS sequence"/>
</dbReference>
<dbReference type="EMBL" id="JOJR01000024">
    <property type="protein sequence ID" value="RCN50293.1"/>
    <property type="molecule type" value="Genomic_DNA"/>
</dbReference>
<evidence type="ECO:0000313" key="3">
    <source>
        <dbReference type="Proteomes" id="UP000252519"/>
    </source>
</evidence>
<dbReference type="OrthoDB" id="5859664at2759"/>
<dbReference type="AlphaFoldDB" id="A0A368H0Y9"/>
<accession>A0A368H0Y9</accession>
<protein>
    <submittedName>
        <fullName evidence="2">Uncharacterized protein</fullName>
    </submittedName>
</protein>
<evidence type="ECO:0000256" key="1">
    <source>
        <dbReference type="SAM" id="MobiDB-lite"/>
    </source>
</evidence>
<feature type="region of interest" description="Disordered" evidence="1">
    <location>
        <begin position="1"/>
        <end position="20"/>
    </location>
</feature>
<gene>
    <name evidence="2" type="ORF">ANCCAN_03515</name>
</gene>